<name>A0A246BLH4_9DEIO</name>
<dbReference type="GO" id="GO:0016740">
    <property type="term" value="F:transferase activity"/>
    <property type="evidence" value="ECO:0007669"/>
    <property type="project" value="UniProtKB-KW"/>
</dbReference>
<dbReference type="Proteomes" id="UP000197208">
    <property type="component" value="Unassembled WGS sequence"/>
</dbReference>
<dbReference type="PANTHER" id="PTHR31435">
    <property type="entry name" value="PROTEIN NATD1"/>
    <property type="match status" value="1"/>
</dbReference>
<dbReference type="RefSeq" id="WP_088248538.1">
    <property type="nucleotide sequence ID" value="NZ_BNAM01000009.1"/>
</dbReference>
<keyword evidence="3" id="KW-1185">Reference proteome</keyword>
<dbReference type="InterPro" id="IPR031165">
    <property type="entry name" value="GNAT_YJDJ"/>
</dbReference>
<comment type="caution">
    <text evidence="2">The sequence shown here is derived from an EMBL/GenBank/DDBJ whole genome shotgun (WGS) entry which is preliminary data.</text>
</comment>
<dbReference type="Pfam" id="PF14542">
    <property type="entry name" value="Acetyltransf_CG"/>
    <property type="match status" value="1"/>
</dbReference>
<evidence type="ECO:0000313" key="2">
    <source>
        <dbReference type="EMBL" id="OWL96156.1"/>
    </source>
</evidence>
<dbReference type="AlphaFoldDB" id="A0A246BLH4"/>
<dbReference type="EMBL" id="NHMK01000012">
    <property type="protein sequence ID" value="OWL96156.1"/>
    <property type="molecule type" value="Genomic_DNA"/>
</dbReference>
<dbReference type="OrthoDB" id="9793389at2"/>
<dbReference type="InterPro" id="IPR016181">
    <property type="entry name" value="Acyl_CoA_acyltransferase"/>
</dbReference>
<accession>A0A246BLH4</accession>
<evidence type="ECO:0000313" key="3">
    <source>
        <dbReference type="Proteomes" id="UP000197208"/>
    </source>
</evidence>
<dbReference type="SUPFAM" id="SSF55729">
    <property type="entry name" value="Acyl-CoA N-acyltransferases (Nat)"/>
    <property type="match status" value="1"/>
</dbReference>
<dbReference type="PROSITE" id="PS51729">
    <property type="entry name" value="GNAT_YJDJ"/>
    <property type="match status" value="1"/>
</dbReference>
<proteinExistence type="predicted"/>
<sequence>MTQDQTPSVRRNDDTHRYELTDATGTLLGFAEFRPAGDHAVMLPHTEVTPGHEGEGLGSLLARAALDDIRAQGKHAVPMCPFIAAYIREHREYVDLVQPEQRGVFRL</sequence>
<organism evidence="2 3">
    <name type="scientific">Deinococcus indicus</name>
    <dbReference type="NCBI Taxonomy" id="223556"/>
    <lineage>
        <taxon>Bacteria</taxon>
        <taxon>Thermotogati</taxon>
        <taxon>Deinococcota</taxon>
        <taxon>Deinococci</taxon>
        <taxon>Deinococcales</taxon>
        <taxon>Deinococcaceae</taxon>
        <taxon>Deinococcus</taxon>
    </lineage>
</organism>
<protein>
    <submittedName>
        <fullName evidence="2">GNAT family N-acetyltransferase</fullName>
    </submittedName>
</protein>
<dbReference type="InterPro" id="IPR045057">
    <property type="entry name" value="Gcn5-rel_NAT"/>
</dbReference>
<feature type="domain" description="N-acetyltransferase" evidence="1">
    <location>
        <begin position="10"/>
        <end position="98"/>
    </location>
</feature>
<dbReference type="Gene3D" id="3.40.630.30">
    <property type="match status" value="1"/>
</dbReference>
<gene>
    <name evidence="2" type="ORF">CBQ26_10230</name>
</gene>
<evidence type="ECO:0000259" key="1">
    <source>
        <dbReference type="PROSITE" id="PS51729"/>
    </source>
</evidence>
<keyword evidence="2" id="KW-0808">Transferase</keyword>
<dbReference type="PANTHER" id="PTHR31435:SF10">
    <property type="entry name" value="BSR4717 PROTEIN"/>
    <property type="match status" value="1"/>
</dbReference>
<reference evidence="2 3" key="1">
    <citation type="submission" date="2017-05" db="EMBL/GenBank/DDBJ databases">
        <title>De novo genome assembly of Deniococcus indicus strain DR1.</title>
        <authorList>
            <person name="Chauhan D."/>
            <person name="Yennamalli R.M."/>
            <person name="Priyadarshini R."/>
        </authorList>
    </citation>
    <scope>NUCLEOTIDE SEQUENCE [LARGE SCALE GENOMIC DNA]</scope>
    <source>
        <strain evidence="2 3">DR1</strain>
    </source>
</reference>